<dbReference type="RefSeq" id="WP_094883410.1">
    <property type="nucleotide sequence ID" value="NZ_NPMS01000001.1"/>
</dbReference>
<dbReference type="Proteomes" id="UP000216498">
    <property type="component" value="Unassembled WGS sequence"/>
</dbReference>
<feature type="transmembrane region" description="Helical" evidence="5">
    <location>
        <begin position="93"/>
        <end position="112"/>
    </location>
</feature>
<dbReference type="GO" id="GO:0017004">
    <property type="term" value="P:cytochrome complex assembly"/>
    <property type="evidence" value="ECO:0007669"/>
    <property type="project" value="InterPro"/>
</dbReference>
<feature type="domain" description="Cytochrome c assembly protein" evidence="6">
    <location>
        <begin position="66"/>
        <end position="268"/>
    </location>
</feature>
<keyword evidence="8" id="KW-1185">Reference proteome</keyword>
<evidence type="ECO:0000256" key="4">
    <source>
        <dbReference type="ARBA" id="ARBA00023136"/>
    </source>
</evidence>
<dbReference type="AlphaFoldDB" id="A0A265NED0"/>
<evidence type="ECO:0000259" key="6">
    <source>
        <dbReference type="Pfam" id="PF01578"/>
    </source>
</evidence>
<dbReference type="GO" id="GO:0005886">
    <property type="term" value="C:plasma membrane"/>
    <property type="evidence" value="ECO:0007669"/>
    <property type="project" value="TreeGrafter"/>
</dbReference>
<feature type="transmembrane region" description="Helical" evidence="5">
    <location>
        <begin position="247"/>
        <end position="267"/>
    </location>
</feature>
<sequence length="272" mass="31912">MFELKWLYEIILVVFGLSLIGYFIDFIQHNRKARITAFWLLSMVWIIQTVFLLYEVFIENNFPVLTLNDSLFFYAWILVTFSLIINKLFPVHFIVFFTNLFSFFILLLYLLIDAQENMNNSGVELVNEILVTHITLAIVSYGFFTISFLLSLMYILQYRLLKNKKGLKWMWRIGDLKGLDNYSYIAVTIGVPLLLIGIILGVVWAYVADAEFYWFDLKTIGSLLVFAVYSVYLFLRLVRGYQGKSISMYNTAAFLILLINFFLFSSLSNFHF</sequence>
<dbReference type="OrthoDB" id="2417400at2"/>
<evidence type="ECO:0000256" key="2">
    <source>
        <dbReference type="ARBA" id="ARBA00022692"/>
    </source>
</evidence>
<evidence type="ECO:0000313" key="8">
    <source>
        <dbReference type="Proteomes" id="UP000216498"/>
    </source>
</evidence>
<name>A0A265NED0_9BACI</name>
<keyword evidence="2 5" id="KW-0812">Transmembrane</keyword>
<keyword evidence="4 5" id="KW-0472">Membrane</keyword>
<comment type="caution">
    <text evidence="7">The sequence shown here is derived from an EMBL/GenBank/DDBJ whole genome shotgun (WGS) entry which is preliminary data.</text>
</comment>
<dbReference type="EMBL" id="NPMS01000001">
    <property type="protein sequence ID" value="OZU89809.1"/>
    <property type="molecule type" value="Genomic_DNA"/>
</dbReference>
<organism evidence="7 8">
    <name type="scientific">Virgibacillus indicus</name>
    <dbReference type="NCBI Taxonomy" id="2024554"/>
    <lineage>
        <taxon>Bacteria</taxon>
        <taxon>Bacillati</taxon>
        <taxon>Bacillota</taxon>
        <taxon>Bacilli</taxon>
        <taxon>Bacillales</taxon>
        <taxon>Bacillaceae</taxon>
        <taxon>Virgibacillus</taxon>
    </lineage>
</organism>
<accession>A0A265NED0</accession>
<keyword evidence="3 5" id="KW-1133">Transmembrane helix</keyword>
<evidence type="ECO:0000256" key="1">
    <source>
        <dbReference type="ARBA" id="ARBA00004141"/>
    </source>
</evidence>
<evidence type="ECO:0000256" key="3">
    <source>
        <dbReference type="ARBA" id="ARBA00022989"/>
    </source>
</evidence>
<feature type="transmembrane region" description="Helical" evidence="5">
    <location>
        <begin position="70"/>
        <end position="86"/>
    </location>
</feature>
<feature type="transmembrane region" description="Helical" evidence="5">
    <location>
        <begin position="182"/>
        <end position="206"/>
    </location>
</feature>
<dbReference type="InterPro" id="IPR002541">
    <property type="entry name" value="Cyt_c_assembly"/>
</dbReference>
<dbReference type="GO" id="GO:0020037">
    <property type="term" value="F:heme binding"/>
    <property type="evidence" value="ECO:0007669"/>
    <property type="project" value="InterPro"/>
</dbReference>
<feature type="transmembrane region" description="Helical" evidence="5">
    <location>
        <begin position="6"/>
        <end position="24"/>
    </location>
</feature>
<gene>
    <name evidence="7" type="ORF">CIL03_01330</name>
</gene>
<dbReference type="InterPro" id="IPR045062">
    <property type="entry name" value="Cyt_c_biogenesis_CcsA/CcmC"/>
</dbReference>
<comment type="subcellular location">
    <subcellularLocation>
        <location evidence="1">Membrane</location>
        <topology evidence="1">Multi-pass membrane protein</topology>
    </subcellularLocation>
</comment>
<evidence type="ECO:0000313" key="7">
    <source>
        <dbReference type="EMBL" id="OZU89809.1"/>
    </source>
</evidence>
<dbReference type="Pfam" id="PF01578">
    <property type="entry name" value="Cytochrom_C_asm"/>
    <property type="match status" value="1"/>
</dbReference>
<reference evidence="7 8" key="1">
    <citation type="submission" date="2017-08" db="EMBL/GenBank/DDBJ databases">
        <title>Virgibacillus indicus sp. nov. and Virgibacillus profoundi sp. nov, two moderately halophilic bacteria isolated from marine sediment by using the Microfluidic Streak Plate.</title>
        <authorList>
            <person name="Xu B."/>
            <person name="Hu B."/>
            <person name="Wang J."/>
            <person name="Zhu Y."/>
            <person name="Huang L."/>
            <person name="Du W."/>
            <person name="Huang Y."/>
        </authorList>
    </citation>
    <scope>NUCLEOTIDE SEQUENCE [LARGE SCALE GENOMIC DNA]</scope>
    <source>
        <strain evidence="7 8">IO3-P2-C2</strain>
    </source>
</reference>
<feature type="transmembrane region" description="Helical" evidence="5">
    <location>
        <begin position="132"/>
        <end position="161"/>
    </location>
</feature>
<dbReference type="PANTHER" id="PTHR30071">
    <property type="entry name" value="HEME EXPORTER PROTEIN C"/>
    <property type="match status" value="1"/>
</dbReference>
<dbReference type="PANTHER" id="PTHR30071:SF15">
    <property type="entry name" value="PROTEIN HEMX"/>
    <property type="match status" value="1"/>
</dbReference>
<feature type="transmembrane region" description="Helical" evidence="5">
    <location>
        <begin position="212"/>
        <end position="235"/>
    </location>
</feature>
<evidence type="ECO:0000256" key="5">
    <source>
        <dbReference type="SAM" id="Phobius"/>
    </source>
</evidence>
<proteinExistence type="predicted"/>
<protein>
    <submittedName>
        <fullName evidence="7">Cytochrome C assembly protein</fullName>
    </submittedName>
</protein>
<feature type="transmembrane region" description="Helical" evidence="5">
    <location>
        <begin position="36"/>
        <end position="58"/>
    </location>
</feature>